<dbReference type="InterPro" id="IPR013766">
    <property type="entry name" value="Thioredoxin_domain"/>
</dbReference>
<evidence type="ECO:0000313" key="3">
    <source>
        <dbReference type="EMBL" id="EJK74890.1"/>
    </source>
</evidence>
<gene>
    <name evidence="3" type="ORF">THAOC_03407</name>
</gene>
<evidence type="ECO:0000259" key="2">
    <source>
        <dbReference type="Pfam" id="PF00085"/>
    </source>
</evidence>
<dbReference type="CDD" id="cd02947">
    <property type="entry name" value="TRX_family"/>
    <property type="match status" value="1"/>
</dbReference>
<dbReference type="Pfam" id="PF00085">
    <property type="entry name" value="Thioredoxin"/>
    <property type="match status" value="1"/>
</dbReference>
<accession>K0TBK9</accession>
<dbReference type="InterPro" id="IPR036249">
    <property type="entry name" value="Thioredoxin-like_sf"/>
</dbReference>
<evidence type="ECO:0000313" key="4">
    <source>
        <dbReference type="Proteomes" id="UP000266841"/>
    </source>
</evidence>
<dbReference type="EMBL" id="AGNL01003285">
    <property type="protein sequence ID" value="EJK74890.1"/>
    <property type="molecule type" value="Genomic_DNA"/>
</dbReference>
<dbReference type="Proteomes" id="UP000266841">
    <property type="component" value="Unassembled WGS sequence"/>
</dbReference>
<sequence>MITRAAIGAIVTSLVTDKAAVIGFTATACRRAIIPAGRPRIQHLHLHEADQAITDGDDVRPDLDGMRLREIREELKELNISFVDCFDRESLVARLREARDGLVEPLKTLKVESAATTVDGLETTGDGDTEAADATSTKESIDEEEFDREATLSELRDLRIKELKIRLTDLGIRWGTFIEKEDMVQAVLGALEHKFELARNFSRSGDIMPSTVTDVDEATLLKELGWREEDVNRGVITAAAEPSSQVHPPILLDAYATWCGPCQMVAPFLKAASEELGSVAGLPTLIRFDGGEISKEMQRVEGALSKDQILQFAKGDFRM</sequence>
<dbReference type="OMA" id="PPHENDN"/>
<dbReference type="Gene3D" id="3.40.30.10">
    <property type="entry name" value="Glutaredoxin"/>
    <property type="match status" value="1"/>
</dbReference>
<dbReference type="OrthoDB" id="2121326at2759"/>
<dbReference type="eggNOG" id="KOG0910">
    <property type="taxonomic scope" value="Eukaryota"/>
</dbReference>
<feature type="domain" description="Thioredoxin" evidence="2">
    <location>
        <begin position="247"/>
        <end position="276"/>
    </location>
</feature>
<comment type="caution">
    <text evidence="3">The sequence shown here is derived from an EMBL/GenBank/DDBJ whole genome shotgun (WGS) entry which is preliminary data.</text>
</comment>
<feature type="region of interest" description="Disordered" evidence="1">
    <location>
        <begin position="118"/>
        <end position="145"/>
    </location>
</feature>
<dbReference type="PROSITE" id="PS51257">
    <property type="entry name" value="PROKAR_LIPOPROTEIN"/>
    <property type="match status" value="1"/>
</dbReference>
<protein>
    <recommendedName>
        <fullName evidence="2">Thioredoxin domain-containing protein</fullName>
    </recommendedName>
</protein>
<name>K0TBK9_THAOC</name>
<organism evidence="3 4">
    <name type="scientific">Thalassiosira oceanica</name>
    <name type="common">Marine diatom</name>
    <dbReference type="NCBI Taxonomy" id="159749"/>
    <lineage>
        <taxon>Eukaryota</taxon>
        <taxon>Sar</taxon>
        <taxon>Stramenopiles</taxon>
        <taxon>Ochrophyta</taxon>
        <taxon>Bacillariophyta</taxon>
        <taxon>Coscinodiscophyceae</taxon>
        <taxon>Thalassiosirophycidae</taxon>
        <taxon>Thalassiosirales</taxon>
        <taxon>Thalassiosiraceae</taxon>
        <taxon>Thalassiosira</taxon>
    </lineage>
</organism>
<dbReference type="AlphaFoldDB" id="K0TBK9"/>
<dbReference type="SUPFAM" id="SSF52833">
    <property type="entry name" value="Thioredoxin-like"/>
    <property type="match status" value="1"/>
</dbReference>
<reference evidence="3 4" key="1">
    <citation type="journal article" date="2012" name="Genome Biol.">
        <title>Genome and low-iron response of an oceanic diatom adapted to chronic iron limitation.</title>
        <authorList>
            <person name="Lommer M."/>
            <person name="Specht M."/>
            <person name="Roy A.S."/>
            <person name="Kraemer L."/>
            <person name="Andreson R."/>
            <person name="Gutowska M.A."/>
            <person name="Wolf J."/>
            <person name="Bergner S.V."/>
            <person name="Schilhabel M.B."/>
            <person name="Klostermeier U.C."/>
            <person name="Beiko R.G."/>
            <person name="Rosenstiel P."/>
            <person name="Hippler M."/>
            <person name="Laroche J."/>
        </authorList>
    </citation>
    <scope>NUCLEOTIDE SEQUENCE [LARGE SCALE GENOMIC DNA]</scope>
    <source>
        <strain evidence="3 4">CCMP1005</strain>
    </source>
</reference>
<keyword evidence="4" id="KW-1185">Reference proteome</keyword>
<evidence type="ECO:0000256" key="1">
    <source>
        <dbReference type="SAM" id="MobiDB-lite"/>
    </source>
</evidence>
<proteinExistence type="predicted"/>